<evidence type="ECO:0000256" key="12">
    <source>
        <dbReference type="RuleBase" id="RU363067"/>
    </source>
</evidence>
<feature type="binding site" evidence="11">
    <location>
        <position position="257"/>
    </location>
    <ligand>
        <name>Zn(2+)</name>
        <dbReference type="ChEBI" id="CHEBI:29105"/>
        <label>2</label>
    </ligand>
</feature>
<feature type="binding site" evidence="10">
    <location>
        <position position="415"/>
    </location>
    <ligand>
        <name>AMP</name>
        <dbReference type="ChEBI" id="CHEBI:456215"/>
    </ligand>
</feature>
<dbReference type="Gene3D" id="1.10.1300.10">
    <property type="entry name" value="3'5'-cyclic nucleotide phosphodiesterase, catalytic domain"/>
    <property type="match status" value="1"/>
</dbReference>
<feature type="active site" description="Proton donor" evidence="9">
    <location>
        <position position="216"/>
    </location>
</feature>
<comment type="cofactor">
    <cofactor evidence="12">
        <name>a divalent metal cation</name>
        <dbReference type="ChEBI" id="CHEBI:60240"/>
    </cofactor>
    <text evidence="12">Binds 2 divalent metal cations per subunit. Site 1 may preferentially bind zinc ions, while site 2 has a preference for magnesium and/or manganese ions.</text>
</comment>
<dbReference type="GO" id="GO:0007165">
    <property type="term" value="P:signal transduction"/>
    <property type="evidence" value="ECO:0007669"/>
    <property type="project" value="InterPro"/>
</dbReference>
<dbReference type="Proteomes" id="UP000504627">
    <property type="component" value="Unplaced"/>
</dbReference>
<dbReference type="PROSITE" id="PS51845">
    <property type="entry name" value="PDEASE_I_2"/>
    <property type="match status" value="1"/>
</dbReference>
<feature type="transmembrane region" description="Helical" evidence="14">
    <location>
        <begin position="12"/>
        <end position="32"/>
    </location>
</feature>
<dbReference type="AlphaFoldDB" id="A0A7R5L1J1"/>
<feature type="binding site" evidence="10">
    <location>
        <position position="364"/>
    </location>
    <ligand>
        <name>AMP</name>
        <dbReference type="ChEBI" id="CHEBI:456215"/>
    </ligand>
</feature>
<evidence type="ECO:0000256" key="8">
    <source>
        <dbReference type="ARBA" id="ARBA00033709"/>
    </source>
</evidence>
<evidence type="ECO:0000256" key="4">
    <source>
        <dbReference type="ARBA" id="ARBA00022801"/>
    </source>
</evidence>
<name>A0A7R5L1J1_9PASS</name>
<dbReference type="InterPro" id="IPR002073">
    <property type="entry name" value="PDEase_catalytic_dom"/>
</dbReference>
<dbReference type="FunFam" id="1.10.1300.10:FF:000032">
    <property type="entry name" value="Phosphodiesterase"/>
    <property type="match status" value="1"/>
</dbReference>
<dbReference type="Pfam" id="PF00233">
    <property type="entry name" value="PDEase_I"/>
    <property type="match status" value="1"/>
</dbReference>
<dbReference type="PANTHER" id="PTHR11347">
    <property type="entry name" value="CYCLIC NUCLEOTIDE PHOSPHODIESTERASE"/>
    <property type="match status" value="1"/>
</dbReference>
<feature type="compositionally biased region" description="Basic and acidic residues" evidence="13">
    <location>
        <begin position="434"/>
        <end position="447"/>
    </location>
</feature>
<dbReference type="InterPro" id="IPR023174">
    <property type="entry name" value="PDEase_CS"/>
</dbReference>
<dbReference type="CDD" id="cd00077">
    <property type="entry name" value="HDc"/>
    <property type="match status" value="1"/>
</dbReference>
<dbReference type="PRINTS" id="PR00387">
    <property type="entry name" value="PDIESTERASE1"/>
</dbReference>
<dbReference type="CTD" id="5137"/>
<feature type="region of interest" description="Disordered" evidence="13">
    <location>
        <begin position="411"/>
        <end position="561"/>
    </location>
</feature>
<dbReference type="InterPro" id="IPR023088">
    <property type="entry name" value="PDEase"/>
</dbReference>
<keyword evidence="5" id="KW-0114">cAMP</keyword>
<dbReference type="EC" id="3.1.4.-" evidence="12"/>
<feature type="compositionally biased region" description="Polar residues" evidence="13">
    <location>
        <begin position="470"/>
        <end position="482"/>
    </location>
</feature>
<comment type="catalytic activity">
    <reaction evidence="7">
        <text>3',5'-cyclic GMP + H2O = GMP + H(+)</text>
        <dbReference type="Rhea" id="RHEA:16957"/>
        <dbReference type="ChEBI" id="CHEBI:15377"/>
        <dbReference type="ChEBI" id="CHEBI:15378"/>
        <dbReference type="ChEBI" id="CHEBI:57746"/>
        <dbReference type="ChEBI" id="CHEBI:58115"/>
    </reaction>
    <physiologicalReaction direction="left-to-right" evidence="7">
        <dbReference type="Rhea" id="RHEA:16958"/>
    </physiologicalReaction>
</comment>
<evidence type="ECO:0000256" key="2">
    <source>
        <dbReference type="ARBA" id="ARBA00022535"/>
    </source>
</evidence>
<feature type="binding site" evidence="11">
    <location>
        <position position="220"/>
    </location>
    <ligand>
        <name>Zn(2+)</name>
        <dbReference type="ChEBI" id="CHEBI:29105"/>
        <label>1</label>
    </ligand>
</feature>
<keyword evidence="2" id="KW-0140">cGMP</keyword>
<dbReference type="PROSITE" id="PS00126">
    <property type="entry name" value="PDEASE_I_1"/>
    <property type="match status" value="1"/>
</dbReference>
<evidence type="ECO:0000256" key="10">
    <source>
        <dbReference type="PIRSR" id="PIRSR623088-2"/>
    </source>
</evidence>
<comment type="catalytic activity">
    <reaction evidence="6">
        <text>3',5'-cyclic AMP + H2O = AMP + H(+)</text>
        <dbReference type="Rhea" id="RHEA:25277"/>
        <dbReference type="ChEBI" id="CHEBI:15377"/>
        <dbReference type="ChEBI" id="CHEBI:15378"/>
        <dbReference type="ChEBI" id="CHEBI:58165"/>
        <dbReference type="ChEBI" id="CHEBI:456215"/>
    </reaction>
    <physiologicalReaction direction="left-to-right" evidence="6">
        <dbReference type="Rhea" id="RHEA:25278"/>
    </physiologicalReaction>
</comment>
<proteinExistence type="inferred from homology"/>
<keyword evidence="14" id="KW-0812">Transmembrane</keyword>
<evidence type="ECO:0000259" key="15">
    <source>
        <dbReference type="PROSITE" id="PS51845"/>
    </source>
</evidence>
<feature type="compositionally biased region" description="Basic and acidic residues" evidence="13">
    <location>
        <begin position="418"/>
        <end position="427"/>
    </location>
</feature>
<evidence type="ECO:0000256" key="11">
    <source>
        <dbReference type="PIRSR" id="PIRSR623088-3"/>
    </source>
</evidence>
<gene>
    <name evidence="17" type="primary">PDE1C</name>
</gene>
<reference evidence="17" key="1">
    <citation type="submission" date="2025-08" db="UniProtKB">
        <authorList>
            <consortium name="RefSeq"/>
        </authorList>
    </citation>
    <scope>IDENTIFICATION</scope>
    <source>
        <tissue evidence="17">Muscle</tissue>
    </source>
</reference>
<feature type="compositionally biased region" description="Basic and acidic residues" evidence="13">
    <location>
        <begin position="495"/>
        <end position="542"/>
    </location>
</feature>
<feature type="domain" description="PDEase" evidence="15">
    <location>
        <begin position="139"/>
        <end position="464"/>
    </location>
</feature>
<keyword evidence="14" id="KW-0472">Membrane</keyword>
<keyword evidence="14" id="KW-1133">Transmembrane helix</keyword>
<evidence type="ECO:0000256" key="5">
    <source>
        <dbReference type="ARBA" id="ARBA00023149"/>
    </source>
</evidence>
<comment type="similarity">
    <text evidence="1">Belongs to the cyclic nucleotide phosphodiesterase family. PDE1 subfamily.</text>
</comment>
<feature type="binding site" evidence="10">
    <location>
        <begin position="216"/>
        <end position="220"/>
    </location>
    <ligand>
        <name>AMP</name>
        <dbReference type="ChEBI" id="CHEBI:456215"/>
    </ligand>
</feature>
<protein>
    <recommendedName>
        <fullName evidence="12">Phosphodiesterase</fullName>
        <ecNumber evidence="12">3.1.4.-</ecNumber>
    </recommendedName>
</protein>
<dbReference type="InterPro" id="IPR013706">
    <property type="entry name" value="PDE1_N"/>
</dbReference>
<dbReference type="InterPro" id="IPR036971">
    <property type="entry name" value="PDEase_catalytic_dom_sf"/>
</dbReference>
<evidence type="ECO:0000256" key="14">
    <source>
        <dbReference type="SAM" id="Phobius"/>
    </source>
</evidence>
<dbReference type="GO" id="GO:0004114">
    <property type="term" value="F:3',5'-cyclic-nucleotide phosphodiesterase activity"/>
    <property type="evidence" value="ECO:0007669"/>
    <property type="project" value="UniProtKB-EC"/>
</dbReference>
<feature type="binding site" evidence="11">
    <location>
        <position position="256"/>
    </location>
    <ligand>
        <name>Zn(2+)</name>
        <dbReference type="ChEBI" id="CHEBI:29105"/>
        <label>1</label>
    </ligand>
</feature>
<dbReference type="SMART" id="SM00471">
    <property type="entry name" value="HDc"/>
    <property type="match status" value="1"/>
</dbReference>
<evidence type="ECO:0000313" key="16">
    <source>
        <dbReference type="Proteomes" id="UP000504627"/>
    </source>
</evidence>
<sequence length="597" mass="69012">MYARFHAGNWYSLSNLFLFIVIRFLFCFFFRLRSLVKQLERGEASVVDLKKNLEYAATVLESVYIDETRRLLDTEDELGDIQSDSVPSEVRDWLASTFTRQMGMMLKRTEEKPRFRSIVHAVQAGIFVERMYRRTSNMVGLSYPPAVIGVLKNVDKWSFDVFALNDASGDHALKFIFYELLTRYDLISRFKIPISALVSFVEALEVGYSKHKNPYHNLMHAADVTQTVHYLLFKTGVVHWLTELEIFAMIFAAAVHDYEHTGTTNNFHIQTRSDSAILYNDRSVLENHHVSAAYRLLQDDEEMNILSNLSKDDWREFRALVIEMVLATDMSCHFQQIKAMKNALQQPEGIDKPKALSLLLHTADISHPAKAWDLHHRWTMSLLEEFFRQGDKEAELGLPFSPLCDRKSTMVAQSQIDAEEKTKKEAEENAYQGTDEKESEKDEKPTEDTTATNTENSKEPNPRESKSTDCSKNSVNETQQRGMNKHKASQGKNIPRTDKGTDSHHTVGEEKQHVQNGELKEDNKLDKRDKSSVGDESKKTDAIKPQLHHLRRPTHNSGDYFPAFHKKLEEHQVRCKVLDERERMKKIQHISQSWNRK</sequence>
<dbReference type="SUPFAM" id="SSF109604">
    <property type="entry name" value="HD-domain/PDEase-like"/>
    <property type="match status" value="1"/>
</dbReference>
<evidence type="ECO:0000256" key="9">
    <source>
        <dbReference type="PIRSR" id="PIRSR623088-1"/>
    </source>
</evidence>
<evidence type="ECO:0000256" key="6">
    <source>
        <dbReference type="ARBA" id="ARBA00033675"/>
    </source>
</evidence>
<evidence type="ECO:0000256" key="1">
    <source>
        <dbReference type="ARBA" id="ARBA00010664"/>
    </source>
</evidence>
<keyword evidence="3 11" id="KW-0479">Metal-binding</keyword>
<dbReference type="GO" id="GO:0046872">
    <property type="term" value="F:metal ion binding"/>
    <property type="evidence" value="ECO:0007669"/>
    <property type="project" value="UniProtKB-KW"/>
</dbReference>
<feature type="binding site" evidence="10">
    <location>
        <position position="257"/>
    </location>
    <ligand>
        <name>AMP</name>
        <dbReference type="ChEBI" id="CHEBI:456215"/>
    </ligand>
</feature>
<evidence type="ECO:0000256" key="3">
    <source>
        <dbReference type="ARBA" id="ARBA00022723"/>
    </source>
</evidence>
<feature type="binding site" evidence="11">
    <location>
        <position position="257"/>
    </location>
    <ligand>
        <name>Zn(2+)</name>
        <dbReference type="ChEBI" id="CHEBI:29105"/>
        <label>1</label>
    </ligand>
</feature>
<comment type="catalytic activity">
    <reaction evidence="8">
        <text>a nucleoside 3',5'-cyclic phosphate + H2O = a nucleoside 5'-phosphate + H(+)</text>
        <dbReference type="Rhea" id="RHEA:14653"/>
        <dbReference type="ChEBI" id="CHEBI:15377"/>
        <dbReference type="ChEBI" id="CHEBI:15378"/>
        <dbReference type="ChEBI" id="CHEBI:57867"/>
        <dbReference type="ChEBI" id="CHEBI:58464"/>
        <dbReference type="EC" id="3.1.4.17"/>
    </reaction>
    <physiologicalReaction direction="left-to-right" evidence="8">
        <dbReference type="Rhea" id="RHEA:14654"/>
    </physiologicalReaction>
</comment>
<feature type="compositionally biased region" description="Basic and acidic residues" evidence="13">
    <location>
        <begin position="456"/>
        <end position="469"/>
    </location>
</feature>
<accession>A0A7R5L1J1</accession>
<evidence type="ECO:0000313" key="17">
    <source>
        <dbReference type="RefSeq" id="XP_039242944.1"/>
    </source>
</evidence>
<feature type="binding site" evidence="11">
    <location>
        <position position="364"/>
    </location>
    <ligand>
        <name>Zn(2+)</name>
        <dbReference type="ChEBI" id="CHEBI:29105"/>
        <label>1</label>
    </ligand>
</feature>
<organism evidence="16 17">
    <name type="scientific">Pipra filicauda</name>
    <name type="common">Wire-tailed manakin</name>
    <dbReference type="NCBI Taxonomy" id="649802"/>
    <lineage>
        <taxon>Eukaryota</taxon>
        <taxon>Metazoa</taxon>
        <taxon>Chordata</taxon>
        <taxon>Craniata</taxon>
        <taxon>Vertebrata</taxon>
        <taxon>Euteleostomi</taxon>
        <taxon>Archelosauria</taxon>
        <taxon>Archosauria</taxon>
        <taxon>Dinosauria</taxon>
        <taxon>Saurischia</taxon>
        <taxon>Theropoda</taxon>
        <taxon>Coelurosauria</taxon>
        <taxon>Aves</taxon>
        <taxon>Neognathae</taxon>
        <taxon>Neoaves</taxon>
        <taxon>Telluraves</taxon>
        <taxon>Australaves</taxon>
        <taxon>Passeriformes</taxon>
        <taxon>Pipridae</taxon>
        <taxon>Pipra</taxon>
    </lineage>
</organism>
<dbReference type="InterPro" id="IPR003607">
    <property type="entry name" value="HD/PDEase_dom"/>
</dbReference>
<dbReference type="GeneID" id="113997906"/>
<dbReference type="Pfam" id="PF08499">
    <property type="entry name" value="PDEase_I_N"/>
    <property type="match status" value="1"/>
</dbReference>
<evidence type="ECO:0000256" key="13">
    <source>
        <dbReference type="SAM" id="MobiDB-lite"/>
    </source>
</evidence>
<dbReference type="RefSeq" id="XP_039242944.1">
    <property type="nucleotide sequence ID" value="XM_039387010.1"/>
</dbReference>
<keyword evidence="4 12" id="KW-0378">Hydrolase</keyword>
<keyword evidence="16" id="KW-1185">Reference proteome</keyword>
<evidence type="ECO:0000256" key="7">
    <source>
        <dbReference type="ARBA" id="ARBA00033684"/>
    </source>
</evidence>